<dbReference type="OMA" id="HCIASAI"/>
<evidence type="ECO:0000256" key="6">
    <source>
        <dbReference type="ARBA" id="ARBA00023136"/>
    </source>
</evidence>
<keyword evidence="3" id="KW-1003">Cell membrane</keyword>
<comment type="similarity">
    <text evidence="2">Belongs to the neuritin family.</text>
</comment>
<dbReference type="GO" id="GO:0005886">
    <property type="term" value="C:plasma membrane"/>
    <property type="evidence" value="ECO:0007669"/>
    <property type="project" value="UniProtKB-SubCell"/>
</dbReference>
<evidence type="ECO:0000256" key="4">
    <source>
        <dbReference type="ARBA" id="ARBA00022622"/>
    </source>
</evidence>
<organism evidence="10 11">
    <name type="scientific">Anguilla anguilla</name>
    <name type="common">European freshwater eel</name>
    <name type="synonym">Muraena anguilla</name>
    <dbReference type="NCBI Taxonomy" id="7936"/>
    <lineage>
        <taxon>Eukaryota</taxon>
        <taxon>Metazoa</taxon>
        <taxon>Chordata</taxon>
        <taxon>Craniata</taxon>
        <taxon>Vertebrata</taxon>
        <taxon>Euteleostomi</taxon>
        <taxon>Actinopterygii</taxon>
        <taxon>Neopterygii</taxon>
        <taxon>Teleostei</taxon>
        <taxon>Anguilliformes</taxon>
        <taxon>Anguillidae</taxon>
        <taxon>Anguilla</taxon>
    </lineage>
</organism>
<feature type="signal peptide" evidence="9">
    <location>
        <begin position="1"/>
        <end position="27"/>
    </location>
</feature>
<dbReference type="GO" id="GO:1990138">
    <property type="term" value="P:neuron projection extension"/>
    <property type="evidence" value="ECO:0007669"/>
    <property type="project" value="TreeGrafter"/>
</dbReference>
<evidence type="ECO:0000313" key="11">
    <source>
        <dbReference type="Proteomes" id="UP001044222"/>
    </source>
</evidence>
<dbReference type="GO" id="GO:0098552">
    <property type="term" value="C:side of membrane"/>
    <property type="evidence" value="ECO:0007669"/>
    <property type="project" value="UniProtKB-KW"/>
</dbReference>
<evidence type="ECO:0008006" key="12">
    <source>
        <dbReference type="Google" id="ProtNLM"/>
    </source>
</evidence>
<name>A0A9D3M3V0_ANGAN</name>
<evidence type="ECO:0000256" key="3">
    <source>
        <dbReference type="ARBA" id="ARBA00022475"/>
    </source>
</evidence>
<dbReference type="Pfam" id="PF15056">
    <property type="entry name" value="NRN1"/>
    <property type="match status" value="1"/>
</dbReference>
<comment type="caution">
    <text evidence="10">The sequence shown here is derived from an EMBL/GenBank/DDBJ whole genome shotgun (WGS) entry which is preliminary data.</text>
</comment>
<keyword evidence="5 9" id="KW-0732">Signal</keyword>
<evidence type="ECO:0000256" key="8">
    <source>
        <dbReference type="ARBA" id="ARBA00023288"/>
    </source>
</evidence>
<feature type="chain" id="PRO_5039523356" description="Neuritin" evidence="9">
    <location>
        <begin position="28"/>
        <end position="142"/>
    </location>
</feature>
<keyword evidence="11" id="KW-1185">Reference proteome</keyword>
<evidence type="ECO:0000256" key="2">
    <source>
        <dbReference type="ARBA" id="ARBA00008377"/>
    </source>
</evidence>
<protein>
    <recommendedName>
        <fullName evidence="12">Neuritin</fullName>
    </recommendedName>
</protein>
<dbReference type="Proteomes" id="UP001044222">
    <property type="component" value="Chromosome 9"/>
</dbReference>
<dbReference type="InterPro" id="IPR026144">
    <property type="entry name" value="Neuritin_fam"/>
</dbReference>
<dbReference type="EMBL" id="JAFIRN010000009">
    <property type="protein sequence ID" value="KAG5842015.1"/>
    <property type="molecule type" value="Genomic_DNA"/>
</dbReference>
<evidence type="ECO:0000256" key="1">
    <source>
        <dbReference type="ARBA" id="ARBA00004609"/>
    </source>
</evidence>
<evidence type="ECO:0000256" key="9">
    <source>
        <dbReference type="SAM" id="SignalP"/>
    </source>
</evidence>
<dbReference type="PANTHER" id="PTHR15902:SF1">
    <property type="entry name" value="NEURITIN"/>
    <property type="match status" value="1"/>
</dbReference>
<dbReference type="PANTHER" id="PTHR15902">
    <property type="entry name" value="NEURITIN-RELATED"/>
    <property type="match status" value="1"/>
</dbReference>
<gene>
    <name evidence="10" type="ORF">ANANG_G00173190</name>
</gene>
<reference evidence="10" key="1">
    <citation type="submission" date="2021-01" db="EMBL/GenBank/DDBJ databases">
        <title>A chromosome-scale assembly of European eel, Anguilla anguilla.</title>
        <authorList>
            <person name="Henkel C."/>
            <person name="Jong-Raadsen S.A."/>
            <person name="Dufour S."/>
            <person name="Weltzien F.-A."/>
            <person name="Palstra A.P."/>
            <person name="Pelster B."/>
            <person name="Spaink H.P."/>
            <person name="Van Den Thillart G.E."/>
            <person name="Jansen H."/>
            <person name="Zahm M."/>
            <person name="Klopp C."/>
            <person name="Cedric C."/>
            <person name="Louis A."/>
            <person name="Berthelot C."/>
            <person name="Parey E."/>
            <person name="Roest Crollius H."/>
            <person name="Montfort J."/>
            <person name="Robinson-Rechavi M."/>
            <person name="Bucao C."/>
            <person name="Bouchez O."/>
            <person name="Gislard M."/>
            <person name="Lluch J."/>
            <person name="Milhes M."/>
            <person name="Lampietro C."/>
            <person name="Lopez Roques C."/>
            <person name="Donnadieu C."/>
            <person name="Braasch I."/>
            <person name="Desvignes T."/>
            <person name="Postlethwait J."/>
            <person name="Bobe J."/>
            <person name="Guiguen Y."/>
            <person name="Dirks R."/>
        </authorList>
    </citation>
    <scope>NUCLEOTIDE SEQUENCE</scope>
    <source>
        <strain evidence="10">Tag_6206</strain>
        <tissue evidence="10">Liver</tissue>
    </source>
</reference>
<keyword evidence="6" id="KW-0472">Membrane</keyword>
<evidence type="ECO:0000313" key="10">
    <source>
        <dbReference type="EMBL" id="KAG5842015.1"/>
    </source>
</evidence>
<keyword evidence="7" id="KW-0325">Glycoprotein</keyword>
<evidence type="ECO:0000256" key="7">
    <source>
        <dbReference type="ARBA" id="ARBA00023180"/>
    </source>
</evidence>
<dbReference type="OrthoDB" id="9928047at2759"/>
<sequence length="142" mass="15729">MGLTLNGRYISLFLAVQLAYLLQAVGATGKCNIVFEGFSDCLLRLGQKMVNYPKELDERENLQTICSYWDDFNVCAKTALADCPEEATDLWVKLQKESRKLEFRGSLFELCGGENGAPRPTVPIGVTMLLAALSALVTWLAF</sequence>
<evidence type="ECO:0000256" key="5">
    <source>
        <dbReference type="ARBA" id="ARBA00022729"/>
    </source>
</evidence>
<dbReference type="AlphaFoldDB" id="A0A9D3M3V0"/>
<accession>A0A9D3M3V0</accession>
<keyword evidence="8" id="KW-0449">Lipoprotein</keyword>
<keyword evidence="4" id="KW-0336">GPI-anchor</keyword>
<proteinExistence type="inferred from homology"/>
<comment type="subcellular location">
    <subcellularLocation>
        <location evidence="1">Cell membrane</location>
        <topology evidence="1">Lipid-anchor</topology>
        <topology evidence="1">GPI-anchor</topology>
    </subcellularLocation>
</comment>